<reference evidence="9" key="1">
    <citation type="journal article" date="2019" name="Int. J. Syst. Evol. Microbiol.">
        <title>The Global Catalogue of Microorganisms (GCM) 10K type strain sequencing project: providing services to taxonomists for standard genome sequencing and annotation.</title>
        <authorList>
            <consortium name="The Broad Institute Genomics Platform"/>
            <consortium name="The Broad Institute Genome Sequencing Center for Infectious Disease"/>
            <person name="Wu L."/>
            <person name="Ma J."/>
        </authorList>
    </citation>
    <scope>NUCLEOTIDE SEQUENCE [LARGE SCALE GENOMIC DNA]</scope>
    <source>
        <strain evidence="9">JCM 18542</strain>
    </source>
</reference>
<evidence type="ECO:0000256" key="1">
    <source>
        <dbReference type="ARBA" id="ARBA00008857"/>
    </source>
</evidence>
<dbReference type="Gene3D" id="1.10.150.130">
    <property type="match status" value="1"/>
</dbReference>
<keyword evidence="9" id="KW-1185">Reference proteome</keyword>
<comment type="similarity">
    <text evidence="1">Belongs to the 'phage' integrase family.</text>
</comment>
<comment type="caution">
    <text evidence="8">The sequence shown here is derived from an EMBL/GenBank/DDBJ whole genome shotgun (WGS) entry which is preliminary data.</text>
</comment>
<evidence type="ECO:0000256" key="4">
    <source>
        <dbReference type="PROSITE-ProRule" id="PRU01248"/>
    </source>
</evidence>
<dbReference type="InterPro" id="IPR013762">
    <property type="entry name" value="Integrase-like_cat_sf"/>
</dbReference>
<feature type="domain" description="Tyr recombinase" evidence="6">
    <location>
        <begin position="118"/>
        <end position="288"/>
    </location>
</feature>
<evidence type="ECO:0000256" key="2">
    <source>
        <dbReference type="ARBA" id="ARBA00023125"/>
    </source>
</evidence>
<evidence type="ECO:0000313" key="8">
    <source>
        <dbReference type="EMBL" id="GAA4809761.1"/>
    </source>
</evidence>
<evidence type="ECO:0000256" key="3">
    <source>
        <dbReference type="ARBA" id="ARBA00023172"/>
    </source>
</evidence>
<evidence type="ECO:0000259" key="6">
    <source>
        <dbReference type="PROSITE" id="PS51898"/>
    </source>
</evidence>
<evidence type="ECO:0000256" key="5">
    <source>
        <dbReference type="SAM" id="MobiDB-lite"/>
    </source>
</evidence>
<protein>
    <submittedName>
        <fullName evidence="8">Tyrosine-type recombinase/integrase</fullName>
    </submittedName>
</protein>
<dbReference type="InterPro" id="IPR002104">
    <property type="entry name" value="Integrase_catalytic"/>
</dbReference>
<dbReference type="InterPro" id="IPR050090">
    <property type="entry name" value="Tyrosine_recombinase_XerCD"/>
</dbReference>
<feature type="domain" description="Core-binding (CB)" evidence="7">
    <location>
        <begin position="18"/>
        <end position="97"/>
    </location>
</feature>
<dbReference type="PANTHER" id="PTHR30349:SF41">
    <property type="entry name" value="INTEGRASE_RECOMBINASE PROTEIN MJ0367-RELATED"/>
    <property type="match status" value="1"/>
</dbReference>
<sequence length="296" mass="33632">MNFPRQSAAARKNPPMETPRPLHLDDWEVHQSAARLARVTITERIRVITAFANETELQPAHAQPIDIVRWIASHDEWSQSTAATYHSYLAAWFKWLHTQDLRADNPMLKVGTPKYPDRLPRPVSDRDLLILLTSRMRTKTRVMVLLAALAGLRVHEIAKVSGEDFDLDDHTLRVRGKGGRIALIPLHPLLLEAAATMPRRGHWFPANSRLPAGEHVRSRSVSDVVGRAMRRAKVAGTPHSLRHWFGTTLLDDGADLRTVQELLRHRSLATTQIYTKVSDIRRNQAVERLRPFDRAA</sequence>
<organism evidence="8 9">
    <name type="scientific">Tomitella cavernea</name>
    <dbReference type="NCBI Taxonomy" id="1387982"/>
    <lineage>
        <taxon>Bacteria</taxon>
        <taxon>Bacillati</taxon>
        <taxon>Actinomycetota</taxon>
        <taxon>Actinomycetes</taxon>
        <taxon>Mycobacteriales</taxon>
        <taxon>Tomitella</taxon>
    </lineage>
</organism>
<dbReference type="SUPFAM" id="SSF56349">
    <property type="entry name" value="DNA breaking-rejoining enzymes"/>
    <property type="match status" value="1"/>
</dbReference>
<dbReference type="Pfam" id="PF00589">
    <property type="entry name" value="Phage_integrase"/>
    <property type="match status" value="1"/>
</dbReference>
<accession>A0ABP9CK43</accession>
<dbReference type="PANTHER" id="PTHR30349">
    <property type="entry name" value="PHAGE INTEGRASE-RELATED"/>
    <property type="match status" value="1"/>
</dbReference>
<dbReference type="InterPro" id="IPR044068">
    <property type="entry name" value="CB"/>
</dbReference>
<name>A0ABP9CK43_9ACTN</name>
<dbReference type="PROSITE" id="PS51900">
    <property type="entry name" value="CB"/>
    <property type="match status" value="1"/>
</dbReference>
<dbReference type="Gene3D" id="1.10.443.10">
    <property type="entry name" value="Intergrase catalytic core"/>
    <property type="match status" value="1"/>
</dbReference>
<feature type="region of interest" description="Disordered" evidence="5">
    <location>
        <begin position="1"/>
        <end position="22"/>
    </location>
</feature>
<keyword evidence="3" id="KW-0233">DNA recombination</keyword>
<proteinExistence type="inferred from homology"/>
<dbReference type="EMBL" id="BAABKQ010000001">
    <property type="protein sequence ID" value="GAA4809761.1"/>
    <property type="molecule type" value="Genomic_DNA"/>
</dbReference>
<dbReference type="PROSITE" id="PS51898">
    <property type="entry name" value="TYR_RECOMBINASE"/>
    <property type="match status" value="1"/>
</dbReference>
<evidence type="ECO:0000259" key="7">
    <source>
        <dbReference type="PROSITE" id="PS51900"/>
    </source>
</evidence>
<dbReference type="InterPro" id="IPR011010">
    <property type="entry name" value="DNA_brk_join_enz"/>
</dbReference>
<dbReference type="InterPro" id="IPR010998">
    <property type="entry name" value="Integrase_recombinase_N"/>
</dbReference>
<keyword evidence="2 4" id="KW-0238">DNA-binding</keyword>
<evidence type="ECO:0000313" key="9">
    <source>
        <dbReference type="Proteomes" id="UP001500839"/>
    </source>
</evidence>
<dbReference type="Proteomes" id="UP001500839">
    <property type="component" value="Unassembled WGS sequence"/>
</dbReference>
<gene>
    <name evidence="8" type="ORF">GCM10023353_12300</name>
</gene>